<organism evidence="2">
    <name type="scientific">Alloyangia sp. H15</name>
    <dbReference type="NCBI Taxonomy" id="3029062"/>
    <lineage>
        <taxon>Bacteria</taxon>
        <taxon>Pseudomonadati</taxon>
        <taxon>Pseudomonadota</taxon>
        <taxon>Alphaproteobacteria</taxon>
        <taxon>Rhodobacterales</taxon>
        <taxon>Roseobacteraceae</taxon>
        <taxon>Alloyangia</taxon>
    </lineage>
</organism>
<evidence type="ECO:0000313" key="2">
    <source>
        <dbReference type="EMBL" id="XCC97651.1"/>
    </source>
</evidence>
<feature type="transmembrane region" description="Helical" evidence="1">
    <location>
        <begin position="374"/>
        <end position="397"/>
    </location>
</feature>
<evidence type="ECO:0000256" key="1">
    <source>
        <dbReference type="SAM" id="Phobius"/>
    </source>
</evidence>
<keyword evidence="1" id="KW-0812">Transmembrane</keyword>
<feature type="transmembrane region" description="Helical" evidence="1">
    <location>
        <begin position="263"/>
        <end position="286"/>
    </location>
</feature>
<protein>
    <submittedName>
        <fullName evidence="2">Uncharacterized protein</fullName>
    </submittedName>
</protein>
<keyword evidence="2" id="KW-0614">Plasmid</keyword>
<sequence length="544" mass="56446">MQLYPASIVFLAILALFAVRGAQNVLMLMVAMIPFGMFSVVGLPSVGGLSLLAVNLCAATLIGLGSIALVARLIRGDRVPIEPATLILALFAIYTVFSATVLVRLFQGDLMVFALSRGATGVKVSIHFSWEKVWLGPSNSNISQTLYVLIACGLFVIASHVLARHGTAFGVRCLAFGAGLNVLLGAMDLLALDPLLSIIRTAGYSLSNEATVNGVPRVIGGFSEASSFGAASSMFCAFFATASLRERRLGHAALALANGGFTLMALSSTGIISLGVTCLVLGPQALAAMPRRVSRKTLILAAAGLFGITLTISGMLLFTTAPDMIGKVVQNLVLDKSQSSSGMERTAWAMGGLEALRDTWGLGAGTGSLRSNGLIFVLLGSVGLIGTAAFLAFLWAAFGGRASEGQASVLSSARVAALACLTSMLLASTVPDPGVPLIFLAALAVAAKAPRGFTGRSPRGEIAFVKSMSAPGDMHLDPMRGGDEYRDIPRARIVGLFVSAAESKAWRRSVARTRSAILRSKLRPAGTERAAVVFGGLPKMLGAA</sequence>
<reference evidence="2" key="1">
    <citation type="submission" date="2023-02" db="EMBL/GenBank/DDBJ databases">
        <title>Description and genomic characterization of Salipiger bruguierae sp. nov., isolated from the sediment of mangrove plant Bruguiera sexangula.</title>
        <authorList>
            <person name="Long M."/>
        </authorList>
    </citation>
    <scope>NUCLEOTIDE SEQUENCE</scope>
    <source>
        <strain evidence="2">H15</strain>
        <plasmid evidence="2">unnamed4</plasmid>
    </source>
</reference>
<geneLocation type="plasmid" evidence="2">
    <name>unnamed4</name>
</geneLocation>
<feature type="transmembrane region" description="Helical" evidence="1">
    <location>
        <begin position="169"/>
        <end position="187"/>
    </location>
</feature>
<feature type="transmembrane region" description="Helical" evidence="1">
    <location>
        <begin position="86"/>
        <end position="106"/>
    </location>
</feature>
<keyword evidence="1" id="KW-0472">Membrane</keyword>
<dbReference type="AlphaFoldDB" id="A0AAU8ARM7"/>
<name>A0AAU8ARM7_9RHOB</name>
<dbReference type="EMBL" id="CP123389">
    <property type="protein sequence ID" value="XCC97651.1"/>
    <property type="molecule type" value="Genomic_DNA"/>
</dbReference>
<accession>A0AAU8ARM7</accession>
<gene>
    <name evidence="2" type="ORF">PVT71_27495</name>
</gene>
<keyword evidence="1" id="KW-1133">Transmembrane helix</keyword>
<feature type="transmembrane region" description="Helical" evidence="1">
    <location>
        <begin position="298"/>
        <end position="318"/>
    </location>
</feature>
<feature type="transmembrane region" description="Helical" evidence="1">
    <location>
        <begin position="45"/>
        <end position="74"/>
    </location>
</feature>
<proteinExistence type="predicted"/>
<dbReference type="RefSeq" id="WP_353476541.1">
    <property type="nucleotide sequence ID" value="NZ_CP123389.1"/>
</dbReference>
<feature type="transmembrane region" description="Helical" evidence="1">
    <location>
        <begin position="144"/>
        <end position="162"/>
    </location>
</feature>